<comment type="caution">
    <text evidence="1">The sequence shown here is derived from an EMBL/GenBank/DDBJ whole genome shotgun (WGS) entry which is preliminary data.</text>
</comment>
<sequence length="383" mass="42016">MTLAERHDDYEQTPGATTLAAEVADQILTRLADRPELLDAIADRLADRLAGPLAQPTSAATAPVENQPAMITEASHTTVRELLDWVMTHHSHLVSGDPELWAADLIAAAGDRTALPMLRWAMSTDCASTYWITRSKPLLPPRAGRSKRHGDCAQLIVEYRASAEHPDVCALIEQVIEGIRGQITRFGVHQFTQDAGRSRRAAADLLRTHEWNSAQVVEIVAWGLANKPHWRSNVKAVPTAATFTKIRGDWISAGRPSLSSLAAVETPDVKVIADGWAYHYGRLHKYEHVPITETSRRRIAECLSGSDGADALTVDQLKQFVLWLCDSTNRHTQYLVSGVDFPSIANVRRGLTAMRTLDKKSAVTTTNDVASGQVRATIDVSEV</sequence>
<keyword evidence="2" id="KW-1185">Reference proteome</keyword>
<dbReference type="RefSeq" id="WP_382360300.1">
    <property type="nucleotide sequence ID" value="NZ_JBHLWV010000006.1"/>
</dbReference>
<proteinExistence type="predicted"/>
<name>A0ABV6H6S1_9ACTN</name>
<evidence type="ECO:0000313" key="1">
    <source>
        <dbReference type="EMBL" id="MFC0313678.1"/>
    </source>
</evidence>
<evidence type="ECO:0000313" key="2">
    <source>
        <dbReference type="Proteomes" id="UP001589783"/>
    </source>
</evidence>
<reference evidence="1 2" key="1">
    <citation type="submission" date="2024-09" db="EMBL/GenBank/DDBJ databases">
        <authorList>
            <person name="Sun Q."/>
            <person name="Mori K."/>
        </authorList>
    </citation>
    <scope>NUCLEOTIDE SEQUENCE [LARGE SCALE GENOMIC DNA]</scope>
    <source>
        <strain evidence="1 2">CCM 7957</strain>
    </source>
</reference>
<protein>
    <submittedName>
        <fullName evidence="1">Uncharacterized protein</fullName>
    </submittedName>
</protein>
<gene>
    <name evidence="1" type="ORF">ACFFJD_02265</name>
</gene>
<dbReference type="Proteomes" id="UP001589783">
    <property type="component" value="Unassembled WGS sequence"/>
</dbReference>
<organism evidence="1 2">
    <name type="scientific">Gordonia phosphorivorans</name>
    <dbReference type="NCBI Taxonomy" id="1056982"/>
    <lineage>
        <taxon>Bacteria</taxon>
        <taxon>Bacillati</taxon>
        <taxon>Actinomycetota</taxon>
        <taxon>Actinomycetes</taxon>
        <taxon>Mycobacteriales</taxon>
        <taxon>Gordoniaceae</taxon>
        <taxon>Gordonia</taxon>
    </lineage>
</organism>
<dbReference type="EMBL" id="JBHLWV010000006">
    <property type="protein sequence ID" value="MFC0313678.1"/>
    <property type="molecule type" value="Genomic_DNA"/>
</dbReference>
<accession>A0ABV6H6S1</accession>